<accession>A0AAQ3QR09</accession>
<dbReference type="SUPFAM" id="SSF53756">
    <property type="entry name" value="UDP-Glycosyltransferase/glycogen phosphorylase"/>
    <property type="match status" value="1"/>
</dbReference>
<name>A0AAQ3QR09_9BACT</name>
<organism evidence="4 5">
    <name type="scientific">Rubellicoccus peritrichatus</name>
    <dbReference type="NCBI Taxonomy" id="3080537"/>
    <lineage>
        <taxon>Bacteria</taxon>
        <taxon>Pseudomonadati</taxon>
        <taxon>Verrucomicrobiota</taxon>
        <taxon>Opitutia</taxon>
        <taxon>Puniceicoccales</taxon>
        <taxon>Cerasicoccaceae</taxon>
        <taxon>Rubellicoccus</taxon>
    </lineage>
</organism>
<protein>
    <submittedName>
        <fullName evidence="4">Glycosyltransferase family 1 protein</fullName>
    </submittedName>
</protein>
<evidence type="ECO:0000259" key="2">
    <source>
        <dbReference type="Pfam" id="PF00534"/>
    </source>
</evidence>
<evidence type="ECO:0000256" key="1">
    <source>
        <dbReference type="ARBA" id="ARBA00022679"/>
    </source>
</evidence>
<evidence type="ECO:0000259" key="3">
    <source>
        <dbReference type="Pfam" id="PF13439"/>
    </source>
</evidence>
<dbReference type="KEGG" id="puo:RZN69_19540"/>
<keyword evidence="5" id="KW-1185">Reference proteome</keyword>
<dbReference type="AlphaFoldDB" id="A0AAQ3QR09"/>
<dbReference type="GO" id="GO:0016757">
    <property type="term" value="F:glycosyltransferase activity"/>
    <property type="evidence" value="ECO:0007669"/>
    <property type="project" value="InterPro"/>
</dbReference>
<keyword evidence="1" id="KW-0808">Transferase</keyword>
<feature type="domain" description="Glycosyltransferase subfamily 4-like N-terminal" evidence="3">
    <location>
        <begin position="29"/>
        <end position="175"/>
    </location>
</feature>
<dbReference type="CDD" id="cd03809">
    <property type="entry name" value="GT4_MtfB-like"/>
    <property type="match status" value="1"/>
</dbReference>
<sequence>MPKVLLVRNYAADGQESMLRFADMLEGKLPGEGWEVLSIAPEVRLGKGQNTLSGKGKWLSYIDKYILAPSTFKRAAKDLQPDIVHVCDHSNAMYLPHFSNYPRLVNCHDLLAIRVWLGEVPGESKSRIGGVQQKWIFSNLRKSPNISCISQATRDELTRLAPETEPYSRVIPMGLNYPYQKIRNEEARKRIEHAGGLRAKSGVGFPEQWLLHVGGGTWYKNRSGAIEIFRKLLEQSPNKELGLVIAGAPPSDKILKAAIGLENRITFIACPDNATLEALYSMATLFIFPSLAEGFGWPPIEAQACGCPVAVSEIEPLKSNCGSAAIYYDPKQTESAAKQIATVIHDRDALNELSEAGMKNAKRFTAQTMVAAYSNFYHQIINENTASR</sequence>
<dbReference type="InterPro" id="IPR028098">
    <property type="entry name" value="Glyco_trans_4-like_N"/>
</dbReference>
<dbReference type="RefSeq" id="WP_317833034.1">
    <property type="nucleotide sequence ID" value="NZ_CP136920.1"/>
</dbReference>
<reference evidence="4 5" key="1">
    <citation type="submission" date="2023-10" db="EMBL/GenBank/DDBJ databases">
        <title>Rubellicoccus peritrichatus gen. nov., sp. nov., isolated from an algae of coral reef tank.</title>
        <authorList>
            <person name="Luo J."/>
        </authorList>
    </citation>
    <scope>NUCLEOTIDE SEQUENCE [LARGE SCALE GENOMIC DNA]</scope>
    <source>
        <strain evidence="4 5">CR14</strain>
    </source>
</reference>
<dbReference type="Pfam" id="PF13439">
    <property type="entry name" value="Glyco_transf_4"/>
    <property type="match status" value="1"/>
</dbReference>
<dbReference type="Gene3D" id="3.40.50.2000">
    <property type="entry name" value="Glycogen Phosphorylase B"/>
    <property type="match status" value="2"/>
</dbReference>
<dbReference type="Pfam" id="PF00534">
    <property type="entry name" value="Glycos_transf_1"/>
    <property type="match status" value="1"/>
</dbReference>
<gene>
    <name evidence="4" type="ORF">RZN69_19540</name>
</gene>
<dbReference type="PANTHER" id="PTHR46401">
    <property type="entry name" value="GLYCOSYLTRANSFERASE WBBK-RELATED"/>
    <property type="match status" value="1"/>
</dbReference>
<proteinExistence type="predicted"/>
<evidence type="ECO:0000313" key="4">
    <source>
        <dbReference type="EMBL" id="WOO40823.1"/>
    </source>
</evidence>
<dbReference type="PANTHER" id="PTHR46401:SF2">
    <property type="entry name" value="GLYCOSYLTRANSFERASE WBBK-RELATED"/>
    <property type="match status" value="1"/>
</dbReference>
<evidence type="ECO:0000313" key="5">
    <source>
        <dbReference type="Proteomes" id="UP001304300"/>
    </source>
</evidence>
<dbReference type="EMBL" id="CP136920">
    <property type="protein sequence ID" value="WOO40823.1"/>
    <property type="molecule type" value="Genomic_DNA"/>
</dbReference>
<feature type="domain" description="Glycosyl transferase family 1" evidence="2">
    <location>
        <begin position="207"/>
        <end position="358"/>
    </location>
</feature>
<dbReference type="InterPro" id="IPR001296">
    <property type="entry name" value="Glyco_trans_1"/>
</dbReference>
<dbReference type="Proteomes" id="UP001304300">
    <property type="component" value="Chromosome"/>
</dbReference>